<dbReference type="Pfam" id="PF05700">
    <property type="entry name" value="BCAS2"/>
    <property type="match status" value="1"/>
</dbReference>
<evidence type="ECO:0008006" key="11">
    <source>
        <dbReference type="Google" id="ProtNLM"/>
    </source>
</evidence>
<keyword evidence="6" id="KW-0539">Nucleus</keyword>
<keyword evidence="10" id="KW-1185">Reference proteome</keyword>
<dbReference type="RefSeq" id="XP_007680611.1">
    <property type="nucleotide sequence ID" value="XM_007682421.1"/>
</dbReference>
<dbReference type="KEGG" id="bcom:BAUCODRAFT_276941"/>
<dbReference type="HOGENOM" id="CLU_082523_4_0_1"/>
<dbReference type="GO" id="GO:0008380">
    <property type="term" value="P:RNA splicing"/>
    <property type="evidence" value="ECO:0007669"/>
    <property type="project" value="UniProtKB-KW"/>
</dbReference>
<dbReference type="PANTHER" id="PTHR13296">
    <property type="entry name" value="BCAS2 PROTEIN"/>
    <property type="match status" value="1"/>
</dbReference>
<dbReference type="InterPro" id="IPR008409">
    <property type="entry name" value="SPF27"/>
</dbReference>
<evidence type="ECO:0000256" key="7">
    <source>
        <dbReference type="SAM" id="Coils"/>
    </source>
</evidence>
<dbReference type="STRING" id="717646.M2LDS1"/>
<dbReference type="GO" id="GO:0071013">
    <property type="term" value="C:catalytic step 2 spliceosome"/>
    <property type="evidence" value="ECO:0007669"/>
    <property type="project" value="TreeGrafter"/>
</dbReference>
<keyword evidence="4" id="KW-0747">Spliceosome</keyword>
<evidence type="ECO:0000313" key="10">
    <source>
        <dbReference type="Proteomes" id="UP000011761"/>
    </source>
</evidence>
<evidence type="ECO:0000256" key="4">
    <source>
        <dbReference type="ARBA" id="ARBA00022728"/>
    </source>
</evidence>
<dbReference type="Proteomes" id="UP000011761">
    <property type="component" value="Unassembled WGS sequence"/>
</dbReference>
<keyword evidence="5" id="KW-0508">mRNA splicing</keyword>
<feature type="region of interest" description="Disordered" evidence="8">
    <location>
        <begin position="77"/>
        <end position="96"/>
    </location>
</feature>
<feature type="coiled-coil region" evidence="7">
    <location>
        <begin position="134"/>
        <end position="168"/>
    </location>
</feature>
<gene>
    <name evidence="9" type="ORF">BAUCODRAFT_276941</name>
</gene>
<protein>
    <recommendedName>
        <fullName evidence="11">Pre-mRNA-splicing factor SPF27</fullName>
    </recommendedName>
</protein>
<name>M2LDS1_BAUPA</name>
<comment type="similarity">
    <text evidence="2">Belongs to the SPF27 family.</text>
</comment>
<evidence type="ECO:0000256" key="8">
    <source>
        <dbReference type="SAM" id="MobiDB-lite"/>
    </source>
</evidence>
<dbReference type="eggNOG" id="KOG3096">
    <property type="taxonomic scope" value="Eukaryota"/>
</dbReference>
<evidence type="ECO:0000256" key="6">
    <source>
        <dbReference type="ARBA" id="ARBA00023242"/>
    </source>
</evidence>
<proteinExistence type="inferred from homology"/>
<dbReference type="GO" id="GO:0071011">
    <property type="term" value="C:precatalytic spliceosome"/>
    <property type="evidence" value="ECO:0007669"/>
    <property type="project" value="TreeGrafter"/>
</dbReference>
<dbReference type="GO" id="GO:0006397">
    <property type="term" value="P:mRNA processing"/>
    <property type="evidence" value="ECO:0007669"/>
    <property type="project" value="UniProtKB-KW"/>
</dbReference>
<evidence type="ECO:0000313" key="9">
    <source>
        <dbReference type="EMBL" id="EMC92127.1"/>
    </source>
</evidence>
<keyword evidence="7" id="KW-0175">Coiled coil</keyword>
<reference evidence="9 10" key="1">
    <citation type="journal article" date="2012" name="PLoS Pathog.">
        <title>Diverse lifestyles and strategies of plant pathogenesis encoded in the genomes of eighteen Dothideomycetes fungi.</title>
        <authorList>
            <person name="Ohm R.A."/>
            <person name="Feau N."/>
            <person name="Henrissat B."/>
            <person name="Schoch C.L."/>
            <person name="Horwitz B.A."/>
            <person name="Barry K.W."/>
            <person name="Condon B.J."/>
            <person name="Copeland A.C."/>
            <person name="Dhillon B."/>
            <person name="Glaser F."/>
            <person name="Hesse C.N."/>
            <person name="Kosti I."/>
            <person name="LaButti K."/>
            <person name="Lindquist E.A."/>
            <person name="Lucas S."/>
            <person name="Salamov A.A."/>
            <person name="Bradshaw R.E."/>
            <person name="Ciuffetti L."/>
            <person name="Hamelin R.C."/>
            <person name="Kema G.H.J."/>
            <person name="Lawrence C."/>
            <person name="Scott J.A."/>
            <person name="Spatafora J.W."/>
            <person name="Turgeon B.G."/>
            <person name="de Wit P.J.G.M."/>
            <person name="Zhong S."/>
            <person name="Goodwin S.B."/>
            <person name="Grigoriev I.V."/>
        </authorList>
    </citation>
    <scope>NUCLEOTIDE SEQUENCE [LARGE SCALE GENOMIC DNA]</scope>
    <source>
        <strain evidence="9 10">UAMH 10762</strain>
    </source>
</reference>
<dbReference type="PANTHER" id="PTHR13296:SF0">
    <property type="entry name" value="PRE-MRNA-SPLICING FACTOR SPF27"/>
    <property type="match status" value="1"/>
</dbReference>
<dbReference type="AlphaFoldDB" id="M2LDS1"/>
<dbReference type="GeneID" id="19110618"/>
<evidence type="ECO:0000256" key="5">
    <source>
        <dbReference type="ARBA" id="ARBA00023187"/>
    </source>
</evidence>
<evidence type="ECO:0000256" key="2">
    <source>
        <dbReference type="ARBA" id="ARBA00010788"/>
    </source>
</evidence>
<dbReference type="OMA" id="SAWQESI"/>
<evidence type="ECO:0000256" key="3">
    <source>
        <dbReference type="ARBA" id="ARBA00022664"/>
    </source>
</evidence>
<comment type="subcellular location">
    <subcellularLocation>
        <location evidence="1">Nucleus</location>
    </subcellularLocation>
</comment>
<sequence>MPLILPPAMTALPLIEPESSPETMLAAEALIRAEMLPEQTSALHPSLPPIRKSKPSDLIEQEYTRLGAGLPKDADTGIDLSRYDAPEAPAHGSDKESWSAALRQAYASAEYLRGREVNLGLLETFGKTAWLVSNSNLEDELRSLERDVEAAKLELEETEQARRAVQGNAAGEMRGLEESWRTGVGRMIEAQAAGERLRQEVLGRRRAGAT</sequence>
<dbReference type="OrthoDB" id="205794at2759"/>
<dbReference type="EMBL" id="KB445562">
    <property type="protein sequence ID" value="EMC92127.1"/>
    <property type="molecule type" value="Genomic_DNA"/>
</dbReference>
<dbReference type="GO" id="GO:0000974">
    <property type="term" value="C:Prp19 complex"/>
    <property type="evidence" value="ECO:0007669"/>
    <property type="project" value="TreeGrafter"/>
</dbReference>
<keyword evidence="3" id="KW-0507">mRNA processing</keyword>
<evidence type="ECO:0000256" key="1">
    <source>
        <dbReference type="ARBA" id="ARBA00004123"/>
    </source>
</evidence>
<accession>M2LDS1</accession>
<organism evidence="9 10">
    <name type="scientific">Baudoinia panamericana (strain UAMH 10762)</name>
    <name type="common">Angels' share fungus</name>
    <name type="synonym">Baudoinia compniacensis (strain UAMH 10762)</name>
    <dbReference type="NCBI Taxonomy" id="717646"/>
    <lineage>
        <taxon>Eukaryota</taxon>
        <taxon>Fungi</taxon>
        <taxon>Dikarya</taxon>
        <taxon>Ascomycota</taxon>
        <taxon>Pezizomycotina</taxon>
        <taxon>Dothideomycetes</taxon>
        <taxon>Dothideomycetidae</taxon>
        <taxon>Mycosphaerellales</taxon>
        <taxon>Teratosphaeriaceae</taxon>
        <taxon>Baudoinia</taxon>
    </lineage>
</organism>